<dbReference type="RefSeq" id="WP_165119949.1">
    <property type="nucleotide sequence ID" value="NZ_JAAKZG010000010.1"/>
</dbReference>
<gene>
    <name evidence="1" type="ORF">G6N74_20855</name>
</gene>
<proteinExistence type="predicted"/>
<dbReference type="Proteomes" id="UP000481252">
    <property type="component" value="Unassembled WGS sequence"/>
</dbReference>
<sequence length="154" mass="16923">MNSPQHPRHSDALPISAFTPSEVASDLSWAPDMAAFDEPPLTAKAYVQAYLADPTTWWWSTNDYSSSEADVVLKRVLAIAAEAQLPDHEEALGQVGVGPLENMMSDTLLDLLGAWMPFTPAMRYALSSVRMEFESPALQRRLSAMIAGSLRNSR</sequence>
<dbReference type="EMBL" id="JAAKZG010000010">
    <property type="protein sequence ID" value="NGN43525.1"/>
    <property type="molecule type" value="Genomic_DNA"/>
</dbReference>
<dbReference type="AlphaFoldDB" id="A0A7C9V8N7"/>
<evidence type="ECO:0000313" key="2">
    <source>
        <dbReference type="Proteomes" id="UP000481252"/>
    </source>
</evidence>
<protein>
    <submittedName>
        <fullName evidence="1">Uncharacterized protein</fullName>
    </submittedName>
</protein>
<comment type="caution">
    <text evidence="1">The sequence shown here is derived from an EMBL/GenBank/DDBJ whole genome shotgun (WGS) entry which is preliminary data.</text>
</comment>
<evidence type="ECO:0000313" key="1">
    <source>
        <dbReference type="EMBL" id="NGN43525.1"/>
    </source>
</evidence>
<name>A0A7C9V8N7_9HYPH</name>
<organism evidence="1 2">
    <name type="scientific">Mesorhizobium zhangyense</name>
    <dbReference type="NCBI Taxonomy" id="1776730"/>
    <lineage>
        <taxon>Bacteria</taxon>
        <taxon>Pseudomonadati</taxon>
        <taxon>Pseudomonadota</taxon>
        <taxon>Alphaproteobacteria</taxon>
        <taxon>Hyphomicrobiales</taxon>
        <taxon>Phyllobacteriaceae</taxon>
        <taxon>Mesorhizobium</taxon>
    </lineage>
</organism>
<keyword evidence="2" id="KW-1185">Reference proteome</keyword>
<accession>A0A7C9V8N7</accession>
<reference evidence="1 2" key="1">
    <citation type="submission" date="2020-02" db="EMBL/GenBank/DDBJ databases">
        <title>Genome sequence of the type strain CGMCC 1.15528 of Mesorhizobium zhangyense.</title>
        <authorList>
            <person name="Gao J."/>
            <person name="Sun J."/>
        </authorList>
    </citation>
    <scope>NUCLEOTIDE SEQUENCE [LARGE SCALE GENOMIC DNA]</scope>
    <source>
        <strain evidence="1 2">CGMCC 1.15528</strain>
    </source>
</reference>